<evidence type="ECO:0000313" key="3">
    <source>
        <dbReference type="EMBL" id="SON55836.1"/>
    </source>
</evidence>
<proteinExistence type="predicted"/>
<organism evidence="3 4">
    <name type="scientific">Hartmannibacter diazotrophicus</name>
    <dbReference type="NCBI Taxonomy" id="1482074"/>
    <lineage>
        <taxon>Bacteria</taxon>
        <taxon>Pseudomonadati</taxon>
        <taxon>Pseudomonadota</taxon>
        <taxon>Alphaproteobacteria</taxon>
        <taxon>Hyphomicrobiales</taxon>
        <taxon>Pleomorphomonadaceae</taxon>
        <taxon>Hartmannibacter</taxon>
    </lineage>
</organism>
<dbReference type="RefSeq" id="WP_099556294.1">
    <property type="nucleotide sequence ID" value="NZ_LT960614.1"/>
</dbReference>
<feature type="domain" description="Pterin-binding" evidence="2">
    <location>
        <begin position="97"/>
        <end position="362"/>
    </location>
</feature>
<dbReference type="KEGG" id="hdi:HDIA_2295"/>
<dbReference type="Pfam" id="PF20123">
    <property type="entry name" value="DUF6513"/>
    <property type="match status" value="1"/>
</dbReference>
<dbReference type="AlphaFoldDB" id="A0A2C9D6B5"/>
<accession>A0A2C9D6B5</accession>
<protein>
    <submittedName>
        <fullName evidence="3">Dihydropteroate synthase-related protein</fullName>
    </submittedName>
</protein>
<evidence type="ECO:0000313" key="4">
    <source>
        <dbReference type="Proteomes" id="UP000223606"/>
    </source>
</evidence>
<dbReference type="GO" id="GO:0042558">
    <property type="term" value="P:pteridine-containing compound metabolic process"/>
    <property type="evidence" value="ECO:0007669"/>
    <property type="project" value="InterPro"/>
</dbReference>
<reference evidence="4" key="1">
    <citation type="submission" date="2017-09" db="EMBL/GenBank/DDBJ databases">
        <title>Genome sequence of Nannocystis excedens DSM 71.</title>
        <authorList>
            <person name="Blom J."/>
        </authorList>
    </citation>
    <scope>NUCLEOTIDE SEQUENCE [LARGE SCALE GENOMIC DNA]</scope>
    <source>
        <strain evidence="4">type strain: E19</strain>
    </source>
</reference>
<sequence length="482" mass="52761">MTDARPHLALLTGQLAHDRLARLMDEMGREAFDWTIIDIGVKVAALMTEKIILRRLSLPDGITGVVLPGRCRADLESLSSHFGVPFERGPDEIIDLPVYFGRGGREPDLSQHDLRIFAEITEAPELSVDAILAKAEQLRAAGGDVIDIGGLPDMPFPHLADTVKALKSAGFLVSVDSANLDELLTGARAGCDFLLSLNEETVHHARDIDAVPVLVPATSGDLESLCRAAEKMEAWGLPYMADPILDPIHFGFAASLARYVEFRRRFPETEMLMGTGNLTELTEADTSGITATLLGVCSELSIRNVLVVQVSPHTRRTIEEHDAARRIMFAARRDHALPKGYGGALCSLHERKPYANTPEGVEVSAKAVRDQNFRIEVAEDGIHIYNRDLHVTDTDAFEFFPHLGVENDGGHAFYLGAELARAEIAFGLGKRYAQDNPLDWGAAMDRKEEDVTRLQEAGHTLKGKQRPTPNSPRPDASGEEPS</sequence>
<keyword evidence="4" id="KW-1185">Reference proteome</keyword>
<gene>
    <name evidence="3" type="ORF">HDIA_2295</name>
</gene>
<dbReference type="InterPro" id="IPR011005">
    <property type="entry name" value="Dihydropteroate_synth-like_sf"/>
</dbReference>
<dbReference type="EMBL" id="LT960614">
    <property type="protein sequence ID" value="SON55836.1"/>
    <property type="molecule type" value="Genomic_DNA"/>
</dbReference>
<evidence type="ECO:0000256" key="1">
    <source>
        <dbReference type="SAM" id="MobiDB-lite"/>
    </source>
</evidence>
<dbReference type="InterPro" id="IPR045406">
    <property type="entry name" value="DUF6513"/>
</dbReference>
<dbReference type="SUPFAM" id="SSF51717">
    <property type="entry name" value="Dihydropteroate synthetase-like"/>
    <property type="match status" value="1"/>
</dbReference>
<dbReference type="PROSITE" id="PS50972">
    <property type="entry name" value="PTERIN_BINDING"/>
    <property type="match status" value="1"/>
</dbReference>
<dbReference type="InterPro" id="IPR000489">
    <property type="entry name" value="Pterin-binding_dom"/>
</dbReference>
<feature type="region of interest" description="Disordered" evidence="1">
    <location>
        <begin position="447"/>
        <end position="482"/>
    </location>
</feature>
<dbReference type="OrthoDB" id="4029442at2"/>
<dbReference type="Proteomes" id="UP000223606">
    <property type="component" value="Chromosome 1"/>
</dbReference>
<name>A0A2C9D6B5_9HYPH</name>
<evidence type="ECO:0000259" key="2">
    <source>
        <dbReference type="PROSITE" id="PS50972"/>
    </source>
</evidence>
<dbReference type="Gene3D" id="3.20.20.20">
    <property type="entry name" value="Dihydropteroate synthase-like"/>
    <property type="match status" value="1"/>
</dbReference>